<dbReference type="EMBL" id="BARU01019236">
    <property type="protein sequence ID" value="GAH50331.1"/>
    <property type="molecule type" value="Genomic_DNA"/>
</dbReference>
<dbReference type="InterPro" id="IPR045584">
    <property type="entry name" value="Pilin-like"/>
</dbReference>
<evidence type="ECO:0000313" key="1">
    <source>
        <dbReference type="EMBL" id="GAH50331.1"/>
    </source>
</evidence>
<sequence>MVAILGVLAAVVIPNVTRFVGAGEQEAAETELHNVQLAVTSMMLENGITTIPVPLNEDGGIAQNDMTLFPDSTSSPTVPAVPLLPGKVTDPEGFDYDATDGAGYILFGHDITGTGPPPNTNQIDINYVTVDTTTYFYTCETDGTVKQWADADMNAIVWD</sequence>
<gene>
    <name evidence="1" type="ORF">S03H2_31699</name>
</gene>
<name>X1FXE5_9ZZZZ</name>
<reference evidence="1" key="1">
    <citation type="journal article" date="2014" name="Front. Microbiol.">
        <title>High frequency of phylogenetically diverse reductive dehalogenase-homologous genes in deep subseafloor sedimentary metagenomes.</title>
        <authorList>
            <person name="Kawai M."/>
            <person name="Futagami T."/>
            <person name="Toyoda A."/>
            <person name="Takaki Y."/>
            <person name="Nishi S."/>
            <person name="Hori S."/>
            <person name="Arai W."/>
            <person name="Tsubouchi T."/>
            <person name="Morono Y."/>
            <person name="Uchiyama I."/>
            <person name="Ito T."/>
            <person name="Fujiyama A."/>
            <person name="Inagaki F."/>
            <person name="Takami H."/>
        </authorList>
    </citation>
    <scope>NUCLEOTIDE SEQUENCE</scope>
    <source>
        <strain evidence="1">Expedition CK06-06</strain>
    </source>
</reference>
<dbReference type="Gene3D" id="3.30.700.10">
    <property type="entry name" value="Glycoprotein, Type 4 Pilin"/>
    <property type="match status" value="1"/>
</dbReference>
<organism evidence="1">
    <name type="scientific">marine sediment metagenome</name>
    <dbReference type="NCBI Taxonomy" id="412755"/>
    <lineage>
        <taxon>unclassified sequences</taxon>
        <taxon>metagenomes</taxon>
        <taxon>ecological metagenomes</taxon>
    </lineage>
</organism>
<proteinExistence type="predicted"/>
<dbReference type="AlphaFoldDB" id="X1FXE5"/>
<accession>X1FXE5</accession>
<dbReference type="SUPFAM" id="SSF54523">
    <property type="entry name" value="Pili subunits"/>
    <property type="match status" value="1"/>
</dbReference>
<comment type="caution">
    <text evidence="1">The sequence shown here is derived from an EMBL/GenBank/DDBJ whole genome shotgun (WGS) entry which is preliminary data.</text>
</comment>
<protein>
    <submittedName>
        <fullName evidence="1">Uncharacterized protein</fullName>
    </submittedName>
</protein>